<dbReference type="InterPro" id="IPR029058">
    <property type="entry name" value="AB_hydrolase_fold"/>
</dbReference>
<dbReference type="Gene3D" id="3.40.50.1820">
    <property type="entry name" value="alpha/beta hydrolase"/>
    <property type="match status" value="1"/>
</dbReference>
<dbReference type="SUPFAM" id="SSF53474">
    <property type="entry name" value="alpha/beta-Hydrolases"/>
    <property type="match status" value="1"/>
</dbReference>
<dbReference type="RefSeq" id="WP_044484937.1">
    <property type="nucleotide sequence ID" value="NZ_KK328284.1"/>
</dbReference>
<dbReference type="HOGENOM" id="CLU_015590_5_2_11"/>
<evidence type="ECO:0000313" key="3">
    <source>
        <dbReference type="EMBL" id="KBZ64668.1"/>
    </source>
</evidence>
<dbReference type="InterPro" id="IPR005674">
    <property type="entry name" value="CocE/Ser_esterase"/>
</dbReference>
<dbReference type="GO" id="GO:0008239">
    <property type="term" value="F:dipeptidyl-peptidase activity"/>
    <property type="evidence" value="ECO:0007669"/>
    <property type="project" value="InterPro"/>
</dbReference>
<dbReference type="Pfam" id="PF02129">
    <property type="entry name" value="Peptidase_S15"/>
    <property type="match status" value="1"/>
</dbReference>
<dbReference type="AlphaFoldDB" id="A0A051U6U2"/>
<name>A0A051U6U2_9MYCO</name>
<dbReference type="Gene3D" id="1.10.3020.10">
    <property type="entry name" value="alpha-amino acid ester hydrolase ( Helical cap domain)"/>
    <property type="match status" value="1"/>
</dbReference>
<dbReference type="Pfam" id="PF08530">
    <property type="entry name" value="PepX_C"/>
    <property type="match status" value="1"/>
</dbReference>
<dbReference type="InterPro" id="IPR013736">
    <property type="entry name" value="Xaa-Pro_dipept_C"/>
</dbReference>
<sequence length="576" mass="62118">MSLTSVRPAQPALHTLRHLGTKAAGRLLGLPPATTGYTVQRVAVPMRDGVRLVADHYAPTTASALGTLLVRGPYGRGFPFTLIFGALYATRGYHVVLQSVRGTFGSGGVFEPMANEVADGTDTAAWLREQPWFTGRFATIGMSYLGFTQWALLQDPPPELATVVIMVGPHDFNESTWGTGTFAVNDFLGWSDMVAHQEDPVRVRAALRQLQTRRRVARAAAAVPLGDAARDLLGTGAPWFESWAEHSEADDPFWDALRCNDALDRVQVPVLLVGGWQDLFIRQTLQQYAHLRGRGVDVALTVGPWTHTQLLTSGFSTCAREALDWLGTHLADAATSRRPGRVRVYVTGGGAGGGWRSLPDWPPATTDRALYLRPGGYLGETAPTLKGLAPATFRYDPAHPTPTTGGPLLSANGGYRDDSRLASRDDVLAFTSATLTEDVYVYGSPVVELAHGADSPHADLFVRVSEVDAKGRSRNVSEAYRRLQAAAKPKSDKIVRLDLDGMAHRFRAGSRIRVLIAGSWSPRYAHNLGSGEPVLTGRQPTLVTHTVRYGRSRLLLPVGPAEPSANGGADPVGDRG</sequence>
<dbReference type="Gene3D" id="2.60.120.260">
    <property type="entry name" value="Galactose-binding domain-like"/>
    <property type="match status" value="1"/>
</dbReference>
<feature type="domain" description="Xaa-Pro dipeptidyl-peptidase C-terminal" evidence="2">
    <location>
        <begin position="323"/>
        <end position="555"/>
    </location>
</feature>
<evidence type="ECO:0000259" key="2">
    <source>
        <dbReference type="SMART" id="SM00939"/>
    </source>
</evidence>
<gene>
    <name evidence="3" type="ORF">K875_02057</name>
</gene>
<organism evidence="3 4">
    <name type="scientific">Mycobacterium [tuberculosis] TKK-01-0051</name>
    <dbReference type="NCBI Taxonomy" id="1324261"/>
    <lineage>
        <taxon>Bacteria</taxon>
        <taxon>Bacillati</taxon>
        <taxon>Actinomycetota</taxon>
        <taxon>Actinomycetes</taxon>
        <taxon>Mycobacteriales</taxon>
        <taxon>Mycobacteriaceae</taxon>
        <taxon>Mycobacterium</taxon>
        <taxon>Mycobacterium avium complex (MAC)</taxon>
    </lineage>
</organism>
<dbReference type="SUPFAM" id="SSF49785">
    <property type="entry name" value="Galactose-binding domain-like"/>
    <property type="match status" value="1"/>
</dbReference>
<dbReference type="NCBIfam" id="TIGR00976">
    <property type="entry name" value="CocE_NonD"/>
    <property type="match status" value="1"/>
</dbReference>
<protein>
    <recommendedName>
        <fullName evidence="2">Xaa-Pro dipeptidyl-peptidase C-terminal domain-containing protein</fullName>
    </recommendedName>
</protein>
<keyword evidence="1" id="KW-0378">Hydrolase</keyword>
<keyword evidence="4" id="KW-1185">Reference proteome</keyword>
<proteinExistence type="predicted"/>
<accession>A0A051U6U2</accession>
<dbReference type="SMART" id="SM00939">
    <property type="entry name" value="PepX_C"/>
    <property type="match status" value="1"/>
</dbReference>
<dbReference type="EMBL" id="JLXW01000005">
    <property type="protein sequence ID" value="KBZ64668.1"/>
    <property type="molecule type" value="Genomic_DNA"/>
</dbReference>
<comment type="caution">
    <text evidence="3">The sequence shown here is derived from an EMBL/GenBank/DDBJ whole genome shotgun (WGS) entry which is preliminary data.</text>
</comment>
<evidence type="ECO:0000256" key="1">
    <source>
        <dbReference type="ARBA" id="ARBA00022801"/>
    </source>
</evidence>
<dbReference type="InterPro" id="IPR000383">
    <property type="entry name" value="Xaa-Pro-like_dom"/>
</dbReference>
<evidence type="ECO:0000313" key="4">
    <source>
        <dbReference type="Proteomes" id="UP000025947"/>
    </source>
</evidence>
<dbReference type="Proteomes" id="UP000025947">
    <property type="component" value="Unassembled WGS sequence"/>
</dbReference>
<reference evidence="3 4" key="1">
    <citation type="submission" date="2014-04" db="EMBL/GenBank/DDBJ databases">
        <title>The Genome Sequence of Mycobacterium tuberculosis TKK-01-0051.</title>
        <authorList>
            <consortium name="The Broad Institute Genomics Platform"/>
            <consortium name="The Broad Institute Genome Sequencing Center for Infectious Disease"/>
            <person name="Earl A.M."/>
            <person name="Cohen K."/>
            <person name="Pym A."/>
            <person name="Bishai W."/>
            <person name="Maharaj K."/>
            <person name="Desjardins C."/>
            <person name="Abeel T."/>
            <person name="Young S."/>
            <person name="Zeng Q."/>
            <person name="Gargeya S."/>
            <person name="Abouelleil A."/>
            <person name="Alvarado L."/>
            <person name="Chapman S.B."/>
            <person name="Gainer-Dewar J."/>
            <person name="Goldberg J."/>
            <person name="Griggs A."/>
            <person name="Gujja S."/>
            <person name="Hansen M."/>
            <person name="Howarth C."/>
            <person name="Imamovic A."/>
            <person name="Larimer J."/>
            <person name="Murphy C."/>
            <person name="Naylor J."/>
            <person name="Pearson M."/>
            <person name="Poon T.W."/>
            <person name="Priest M."/>
            <person name="Roberts A."/>
            <person name="Saif S."/>
            <person name="Shea T."/>
            <person name="Sykes S."/>
            <person name="Wortman J."/>
            <person name="Nusbaum C."/>
            <person name="Birren B."/>
        </authorList>
    </citation>
    <scope>NUCLEOTIDE SEQUENCE [LARGE SCALE GENOMIC DNA]</scope>
    <source>
        <strain evidence="3 4">TKK-01-0051</strain>
    </source>
</reference>
<dbReference type="PATRIC" id="fig|1324261.3.peg.2071"/>
<dbReference type="InterPro" id="IPR008979">
    <property type="entry name" value="Galactose-bd-like_sf"/>
</dbReference>